<feature type="domain" description="Integrator complex subunit 4/Protein SIEL C-terminal Ig-like" evidence="4">
    <location>
        <begin position="818"/>
        <end position="949"/>
    </location>
</feature>
<dbReference type="PANTHER" id="PTHR20938:SF0">
    <property type="entry name" value="INTEGRATOR COMPLEX SUBUNIT 4"/>
    <property type="match status" value="1"/>
</dbReference>
<comment type="subcellular location">
    <subcellularLocation>
        <location evidence="1">Nucleus</location>
    </subcellularLocation>
</comment>
<evidence type="ECO:0000256" key="2">
    <source>
        <dbReference type="ARBA" id="ARBA00023242"/>
    </source>
</evidence>
<evidence type="ECO:0000256" key="1">
    <source>
        <dbReference type="ARBA" id="ARBA00004123"/>
    </source>
</evidence>
<keyword evidence="2" id="KW-0539">Nucleus</keyword>
<dbReference type="Pfam" id="PF25458">
    <property type="entry name" value="INTS4_C"/>
    <property type="match status" value="1"/>
</dbReference>
<name>A0A0P4W6N6_SCYOL</name>
<reference evidence="5" key="1">
    <citation type="submission" date="2015-09" db="EMBL/GenBank/DDBJ databases">
        <title>Scylla olivacea transcriptome.</title>
        <authorList>
            <person name="Ikhwanuddin M."/>
        </authorList>
    </citation>
    <scope>NUCLEOTIDE SEQUENCE</scope>
</reference>
<evidence type="ECO:0000259" key="3">
    <source>
        <dbReference type="Pfam" id="PF24493"/>
    </source>
</evidence>
<dbReference type="AlphaFoldDB" id="A0A0P4W6N6"/>
<accession>A0A0P4W6N6</accession>
<dbReference type="InterPro" id="IPR011989">
    <property type="entry name" value="ARM-like"/>
</dbReference>
<organism evidence="5">
    <name type="scientific">Scylla olivacea</name>
    <name type="common">Orange mud crab</name>
    <name type="synonym">Cancer olivacea</name>
    <dbReference type="NCBI Taxonomy" id="85551"/>
    <lineage>
        <taxon>Eukaryota</taxon>
        <taxon>Metazoa</taxon>
        <taxon>Ecdysozoa</taxon>
        <taxon>Arthropoda</taxon>
        <taxon>Crustacea</taxon>
        <taxon>Multicrustacea</taxon>
        <taxon>Malacostraca</taxon>
        <taxon>Eumalacostraca</taxon>
        <taxon>Eucarida</taxon>
        <taxon>Decapoda</taxon>
        <taxon>Pleocyemata</taxon>
        <taxon>Brachyura</taxon>
        <taxon>Eubrachyura</taxon>
        <taxon>Portunoidea</taxon>
        <taxon>Portunidae</taxon>
        <taxon>Portuninae</taxon>
        <taxon>Scylla</taxon>
    </lineage>
</organism>
<dbReference type="GO" id="GO:0016180">
    <property type="term" value="P:snRNA processing"/>
    <property type="evidence" value="ECO:0007669"/>
    <property type="project" value="TreeGrafter"/>
</dbReference>
<dbReference type="Gene3D" id="1.25.10.10">
    <property type="entry name" value="Leucine-rich Repeat Variant"/>
    <property type="match status" value="2"/>
</dbReference>
<dbReference type="SUPFAM" id="SSF48371">
    <property type="entry name" value="ARM repeat"/>
    <property type="match status" value="1"/>
</dbReference>
<dbReference type="Pfam" id="PF24493">
    <property type="entry name" value="INTS4_8HBD"/>
    <property type="match status" value="1"/>
</dbReference>
<evidence type="ECO:0000259" key="4">
    <source>
        <dbReference type="Pfam" id="PF25458"/>
    </source>
</evidence>
<dbReference type="EMBL" id="GDRN01068022">
    <property type="protein sequence ID" value="JAI64263.1"/>
    <property type="molecule type" value="Transcribed_RNA"/>
</dbReference>
<evidence type="ECO:0000313" key="5">
    <source>
        <dbReference type="EMBL" id="JAI64263.1"/>
    </source>
</evidence>
<evidence type="ECO:0008006" key="6">
    <source>
        <dbReference type="Google" id="ProtNLM"/>
    </source>
</evidence>
<dbReference type="PANTHER" id="PTHR20938">
    <property type="entry name" value="INTEGRATOR COMPLEX SUBUNIT 4"/>
    <property type="match status" value="1"/>
</dbReference>
<dbReference type="GO" id="GO:0032039">
    <property type="term" value="C:integrator complex"/>
    <property type="evidence" value="ECO:0007669"/>
    <property type="project" value="TreeGrafter"/>
</dbReference>
<dbReference type="InterPro" id="IPR057412">
    <property type="entry name" value="INTS4_C"/>
</dbReference>
<dbReference type="InterPro" id="IPR056235">
    <property type="entry name" value="INTS4_8HBD"/>
</dbReference>
<proteinExistence type="predicted"/>
<dbReference type="InterPro" id="IPR016024">
    <property type="entry name" value="ARM-type_fold"/>
</dbReference>
<protein>
    <recommendedName>
        <fullName evidence="6">Integrator complex subunit 4</fullName>
    </recommendedName>
</protein>
<feature type="domain" description="INTS4 8 helical bundle" evidence="3">
    <location>
        <begin position="607"/>
        <end position="803"/>
    </location>
</feature>
<sequence length="985" mass="109198">MAALLKKRALAEYCQTQTLVEDGPKPAPTKRLHLVRRSKTVDHSEFITSSLDTTDPQQLLPALVSLHSSLPLAGDSQIEVVQELMKLLLNDTLPPFITTKVLALLANIITSHAQAQPVFEEVMRVAQRTKSKKVLAQVIHSACALSQCIPSDPKLQDQVIQLALSHITTTKFIILVRSLEAVGTLCPGEAGRVQSSIMNTLIEHTSHQDNRVRTAAFNALMVVQEKGVKLPAEVYDSACKALGDDYQCVRAAALFLIKVAAESDPERLVPIPDSDLHMRLVDHAFSQICNVVNDINVRVRTQAASLLGSMSGISEKFLQQTLDKKLMSNMRRKPSAHERALAMLSSGEWSSGKRWADDAPKEHVEADSVSIINTGSCGANVHGLEDEFLEVRNAALDAICSLALNNAQFANQSLDFLVDMFNDEIEEVRLKAIQVLQQIAGHIILRADQLEEILHALKDASLDIRESLHTFLGTTVLSTISSVKICVSSLLDNLRRYPQDRRSIHRCLRHVGQNHPIHVQALVSQLLAVHPYFDGVEPSVQDGEYICKLILVLNAAVQCPTILPLLEQHTIRHYAYLRDTMPQLVPVLKLGEDRQPSREVVSTNTLRFLRESMQRVSSVDQSSTKMRMTIYQTVHSDLVKLADIDPALSPAAHFAALYTQCMLLFTKILSTRNWLTPSSLSLQQSGALKSNVDQLLKHTFRLRHAFTNLSPAEEASIRNLRVRTLALQLVYVVHGSTGSALGLCDNFLEHTEALHRYLTDEKLSADSFLEAVFAELSQLEEPRPGAVARILQPLLLTYPVPALGPITNPAQVHMCSAEIIEPQPDSETIHKLSAGLVVGVHLDSEISHIPDPSTLRIRVAYPDHSTHLIVPPRNHLRLVSPGTYRLLTTVLISAQVSWSEACHVGLSLVLDLSDQEVLAARRHSVAKADDSATIIQLVKPVKVLVWPKSIRKVINLSHLTIERQFMYASCLLLKVRLKFLFLLLL</sequence>